<gene>
    <name evidence="1" type="ORF">MCOR_32529</name>
</gene>
<dbReference type="OrthoDB" id="6092766at2759"/>
<name>A0A6J8CTC8_MYTCO</name>
<protein>
    <submittedName>
        <fullName evidence="1">Uncharacterized protein</fullName>
    </submittedName>
</protein>
<evidence type="ECO:0000313" key="2">
    <source>
        <dbReference type="Proteomes" id="UP000507470"/>
    </source>
</evidence>
<reference evidence="1 2" key="1">
    <citation type="submission" date="2020-06" db="EMBL/GenBank/DDBJ databases">
        <authorList>
            <person name="Li R."/>
            <person name="Bekaert M."/>
        </authorList>
    </citation>
    <scope>NUCLEOTIDE SEQUENCE [LARGE SCALE GENOMIC DNA]</scope>
    <source>
        <strain evidence="2">wild</strain>
    </source>
</reference>
<organism evidence="1 2">
    <name type="scientific">Mytilus coruscus</name>
    <name type="common">Sea mussel</name>
    <dbReference type="NCBI Taxonomy" id="42192"/>
    <lineage>
        <taxon>Eukaryota</taxon>
        <taxon>Metazoa</taxon>
        <taxon>Spiralia</taxon>
        <taxon>Lophotrochozoa</taxon>
        <taxon>Mollusca</taxon>
        <taxon>Bivalvia</taxon>
        <taxon>Autobranchia</taxon>
        <taxon>Pteriomorphia</taxon>
        <taxon>Mytilida</taxon>
        <taxon>Mytiloidea</taxon>
        <taxon>Mytilidae</taxon>
        <taxon>Mytilinae</taxon>
        <taxon>Mytilus</taxon>
    </lineage>
</organism>
<dbReference type="Proteomes" id="UP000507470">
    <property type="component" value="Unassembled WGS sequence"/>
</dbReference>
<dbReference type="EMBL" id="CACVKT020005823">
    <property type="protein sequence ID" value="CAC5398140.1"/>
    <property type="molecule type" value="Genomic_DNA"/>
</dbReference>
<dbReference type="AlphaFoldDB" id="A0A6J8CTC8"/>
<sequence length="209" mass="24299">MYITVKQTGHSESTANSIQNVIQNMKANDKEFLLFLTNPTYHQAIFFAHLKPSELPEVSKYLDKCQLAFQNLAFLGDKSLTPRTQKWPTWYAYMRNDNYGSLTGTTNLNNQGYFFFDKISSVDNTFYLRSVEWPEWYVYMRSGSEGRLNGWKGNPGSSGQWKVIRFSDGYYMLSPEKWLDWFVYMKNNAAGTVRGWKGDPGEQGHWTII</sequence>
<accession>A0A6J8CTC8</accession>
<evidence type="ECO:0000313" key="1">
    <source>
        <dbReference type="EMBL" id="CAC5398140.1"/>
    </source>
</evidence>
<proteinExistence type="predicted"/>
<keyword evidence="2" id="KW-1185">Reference proteome</keyword>